<dbReference type="GO" id="GO:0004659">
    <property type="term" value="F:prenyltransferase activity"/>
    <property type="evidence" value="ECO:0007669"/>
    <property type="project" value="InterPro"/>
</dbReference>
<protein>
    <submittedName>
        <fullName evidence="6">Uncharacterized protein</fullName>
    </submittedName>
</protein>
<evidence type="ECO:0000256" key="2">
    <source>
        <dbReference type="ARBA" id="ARBA00022679"/>
    </source>
</evidence>
<reference evidence="6" key="1">
    <citation type="submission" date="2020-11" db="EMBL/GenBank/DDBJ databases">
        <authorList>
            <person name="Tran Van P."/>
        </authorList>
    </citation>
    <scope>NUCLEOTIDE SEQUENCE</scope>
</reference>
<feature type="non-terminal residue" evidence="6">
    <location>
        <position position="193"/>
    </location>
</feature>
<keyword evidence="5" id="KW-0414">Isoprene biosynthesis</keyword>
<dbReference type="AlphaFoldDB" id="A0A7R9LNP6"/>
<dbReference type="PANTHER" id="PTHR43281">
    <property type="entry name" value="FARNESYL DIPHOSPHATE SYNTHASE"/>
    <property type="match status" value="1"/>
</dbReference>
<dbReference type="EMBL" id="OC887612">
    <property type="protein sequence ID" value="CAD7645036.1"/>
    <property type="molecule type" value="Genomic_DNA"/>
</dbReference>
<dbReference type="GO" id="GO:0046872">
    <property type="term" value="F:metal ion binding"/>
    <property type="evidence" value="ECO:0007669"/>
    <property type="project" value="UniProtKB-KW"/>
</dbReference>
<keyword evidence="4" id="KW-0460">Magnesium</keyword>
<dbReference type="EMBL" id="CAJPIZ010033037">
    <property type="protein sequence ID" value="CAG2120373.1"/>
    <property type="molecule type" value="Genomic_DNA"/>
</dbReference>
<evidence type="ECO:0000313" key="6">
    <source>
        <dbReference type="EMBL" id="CAD7645036.1"/>
    </source>
</evidence>
<evidence type="ECO:0000256" key="3">
    <source>
        <dbReference type="ARBA" id="ARBA00022723"/>
    </source>
</evidence>
<dbReference type="PANTHER" id="PTHR43281:SF1">
    <property type="entry name" value="FARNESYL DIPHOSPHATE SYNTHASE"/>
    <property type="match status" value="1"/>
</dbReference>
<keyword evidence="3" id="KW-0479">Metal-binding</keyword>
<accession>A0A7R9LNP6</accession>
<comment type="cofactor">
    <cofactor evidence="1">
        <name>Mg(2+)</name>
        <dbReference type="ChEBI" id="CHEBI:18420"/>
    </cofactor>
</comment>
<proteinExistence type="predicted"/>
<dbReference type="Gene3D" id="1.10.600.10">
    <property type="entry name" value="Farnesyl Diphosphate Synthase"/>
    <property type="match status" value="1"/>
</dbReference>
<dbReference type="GO" id="GO:0008299">
    <property type="term" value="P:isoprenoid biosynthetic process"/>
    <property type="evidence" value="ECO:0007669"/>
    <property type="project" value="UniProtKB-KW"/>
</dbReference>
<dbReference type="GO" id="GO:0042811">
    <property type="term" value="P:pheromone biosynthetic process"/>
    <property type="evidence" value="ECO:0007669"/>
    <property type="project" value="UniProtKB-ARBA"/>
</dbReference>
<dbReference type="Pfam" id="PF00348">
    <property type="entry name" value="polyprenyl_synt"/>
    <property type="match status" value="1"/>
</dbReference>
<evidence type="ECO:0000313" key="7">
    <source>
        <dbReference type="Proteomes" id="UP000759131"/>
    </source>
</evidence>
<evidence type="ECO:0000256" key="1">
    <source>
        <dbReference type="ARBA" id="ARBA00001946"/>
    </source>
</evidence>
<dbReference type="Proteomes" id="UP000759131">
    <property type="component" value="Unassembled WGS sequence"/>
</dbReference>
<keyword evidence="2" id="KW-0808">Transferase</keyword>
<organism evidence="6">
    <name type="scientific">Medioppia subpectinata</name>
    <dbReference type="NCBI Taxonomy" id="1979941"/>
    <lineage>
        <taxon>Eukaryota</taxon>
        <taxon>Metazoa</taxon>
        <taxon>Ecdysozoa</taxon>
        <taxon>Arthropoda</taxon>
        <taxon>Chelicerata</taxon>
        <taxon>Arachnida</taxon>
        <taxon>Acari</taxon>
        <taxon>Acariformes</taxon>
        <taxon>Sarcoptiformes</taxon>
        <taxon>Oribatida</taxon>
        <taxon>Brachypylina</taxon>
        <taxon>Oppioidea</taxon>
        <taxon>Oppiidae</taxon>
        <taxon>Medioppia</taxon>
    </lineage>
</organism>
<dbReference type="InterPro" id="IPR008949">
    <property type="entry name" value="Isoprenoid_synthase_dom_sf"/>
</dbReference>
<evidence type="ECO:0000256" key="4">
    <source>
        <dbReference type="ARBA" id="ARBA00022842"/>
    </source>
</evidence>
<name>A0A7R9LNP6_9ACAR</name>
<dbReference type="SUPFAM" id="SSF48576">
    <property type="entry name" value="Terpenoid synthases"/>
    <property type="match status" value="1"/>
</dbReference>
<keyword evidence="7" id="KW-1185">Reference proteome</keyword>
<sequence>MNTPANFEEAMKRLEEITEAMQQSNVMHNWRTLHLMSLDFSLWVTQQKETLETFLEQHLPKDSPKQLALAMRYAVLNHGKRIRPLLVSAAAKLGNADSLAKKQRMAAVELLHSYSLIHDDLPIMDDDNWRHGKASCHIVYGEAVALLAGDALQALAFEILCHPNQLSAENNMQALKILIQKAGFSGMVGGQTM</sequence>
<gene>
    <name evidence="6" type="ORF">OSB1V03_LOCUS20320</name>
</gene>
<evidence type="ECO:0000256" key="5">
    <source>
        <dbReference type="ARBA" id="ARBA00023229"/>
    </source>
</evidence>
<dbReference type="OrthoDB" id="6921389at2759"/>
<dbReference type="InterPro" id="IPR000092">
    <property type="entry name" value="Polyprenyl_synt"/>
</dbReference>